<evidence type="ECO:0000313" key="11">
    <source>
        <dbReference type="Proteomes" id="UP001432027"/>
    </source>
</evidence>
<keyword evidence="2" id="KW-0863">Zinc-finger</keyword>
<dbReference type="GO" id="GO:0003700">
    <property type="term" value="F:DNA-binding transcription factor activity"/>
    <property type="evidence" value="ECO:0007669"/>
    <property type="project" value="InterPro"/>
</dbReference>
<dbReference type="InterPro" id="IPR013088">
    <property type="entry name" value="Znf_NHR/GATA"/>
</dbReference>
<evidence type="ECO:0000256" key="1">
    <source>
        <dbReference type="ARBA" id="ARBA00022723"/>
    </source>
</evidence>
<dbReference type="GO" id="GO:0043565">
    <property type="term" value="F:sequence-specific DNA binding"/>
    <property type="evidence" value="ECO:0007669"/>
    <property type="project" value="InterPro"/>
</dbReference>
<dbReference type="InterPro" id="IPR001628">
    <property type="entry name" value="Znf_hrmn_rcpt"/>
</dbReference>
<dbReference type="SUPFAM" id="SSF57716">
    <property type="entry name" value="Glucocorticoid receptor-like (DNA-binding domain)"/>
    <property type="match status" value="1"/>
</dbReference>
<keyword evidence="11" id="KW-1185">Reference proteome</keyword>
<dbReference type="PANTHER" id="PTHR46011">
    <property type="entry name" value="NUCLEAR HORMONE RECEPTOR FAMILY MEMBER NHR-86-RELATED"/>
    <property type="match status" value="1"/>
</dbReference>
<protein>
    <recommendedName>
        <fullName evidence="9">Nuclear receptor domain-containing protein</fullName>
    </recommendedName>
</protein>
<keyword evidence="1" id="KW-0479">Metal-binding</keyword>
<evidence type="ECO:0000256" key="8">
    <source>
        <dbReference type="ARBA" id="ARBA00023242"/>
    </source>
</evidence>
<keyword evidence="5" id="KW-0238">DNA-binding</keyword>
<keyword evidence="3" id="KW-0862">Zinc</keyword>
<keyword evidence="8" id="KW-0539">Nucleus</keyword>
<evidence type="ECO:0000256" key="5">
    <source>
        <dbReference type="ARBA" id="ARBA00023125"/>
    </source>
</evidence>
<dbReference type="PROSITE" id="PS51030">
    <property type="entry name" value="NUCLEAR_REC_DBD_2"/>
    <property type="match status" value="1"/>
</dbReference>
<dbReference type="EMBL" id="BTSX01000003">
    <property type="protein sequence ID" value="GMS91277.1"/>
    <property type="molecule type" value="Genomic_DNA"/>
</dbReference>
<accession>A0AAV5TAC7</accession>
<evidence type="ECO:0000256" key="3">
    <source>
        <dbReference type="ARBA" id="ARBA00022833"/>
    </source>
</evidence>
<feature type="non-terminal residue" evidence="10">
    <location>
        <position position="215"/>
    </location>
</feature>
<evidence type="ECO:0000313" key="10">
    <source>
        <dbReference type="EMBL" id="GMS91277.1"/>
    </source>
</evidence>
<dbReference type="GO" id="GO:0005634">
    <property type="term" value="C:nucleus"/>
    <property type="evidence" value="ECO:0007669"/>
    <property type="project" value="TreeGrafter"/>
</dbReference>
<keyword evidence="4" id="KW-0805">Transcription regulation</keyword>
<evidence type="ECO:0000256" key="4">
    <source>
        <dbReference type="ARBA" id="ARBA00023015"/>
    </source>
</evidence>
<evidence type="ECO:0000256" key="6">
    <source>
        <dbReference type="ARBA" id="ARBA00023163"/>
    </source>
</evidence>
<dbReference type="Proteomes" id="UP001432027">
    <property type="component" value="Unassembled WGS sequence"/>
</dbReference>
<feature type="non-terminal residue" evidence="10">
    <location>
        <position position="1"/>
    </location>
</feature>
<proteinExistence type="predicted"/>
<organism evidence="10 11">
    <name type="scientific">Pristionchus entomophagus</name>
    <dbReference type="NCBI Taxonomy" id="358040"/>
    <lineage>
        <taxon>Eukaryota</taxon>
        <taxon>Metazoa</taxon>
        <taxon>Ecdysozoa</taxon>
        <taxon>Nematoda</taxon>
        <taxon>Chromadorea</taxon>
        <taxon>Rhabditida</taxon>
        <taxon>Rhabditina</taxon>
        <taxon>Diplogasteromorpha</taxon>
        <taxon>Diplogasteroidea</taxon>
        <taxon>Neodiplogasteridae</taxon>
        <taxon>Pristionchus</taxon>
    </lineage>
</organism>
<dbReference type="AlphaFoldDB" id="A0AAV5TAC7"/>
<keyword evidence="7" id="KW-0675">Receptor</keyword>
<reference evidence="10" key="1">
    <citation type="submission" date="2023-10" db="EMBL/GenBank/DDBJ databases">
        <title>Genome assembly of Pristionchus species.</title>
        <authorList>
            <person name="Yoshida K."/>
            <person name="Sommer R.J."/>
        </authorList>
    </citation>
    <scope>NUCLEOTIDE SEQUENCE</scope>
    <source>
        <strain evidence="10">RS0144</strain>
    </source>
</reference>
<comment type="caution">
    <text evidence="10">The sequence shown here is derived from an EMBL/GenBank/DDBJ whole genome shotgun (WGS) entry which is preliminary data.</text>
</comment>
<name>A0AAV5TAC7_9BILA</name>
<evidence type="ECO:0000256" key="7">
    <source>
        <dbReference type="ARBA" id="ARBA00023170"/>
    </source>
</evidence>
<dbReference type="PANTHER" id="PTHR46011:SF6">
    <property type="entry name" value="HIGH ZINC ACTIVATED NUCLEAR RECEPTOR PROTEIN"/>
    <property type="match status" value="1"/>
</dbReference>
<evidence type="ECO:0000256" key="2">
    <source>
        <dbReference type="ARBA" id="ARBA00022771"/>
    </source>
</evidence>
<evidence type="ECO:0000259" key="9">
    <source>
        <dbReference type="PROSITE" id="PS51030"/>
    </source>
</evidence>
<sequence length="215" mass="24722">EVPTAEVHLGFNCCRNCSVFYKRNREQARALRCKEGDRKCMFRDAKAACRKCRFERFSDVLTKCSESKSVNDIRAEVAESAQRIASEPSLFLDNETCTMDDSSCIETPTLQMMKRAYGLLCLVRKTGEMGTCTAEIYDQYQRGDIKFSLITYSADIPTGRIMYSGLLDFFSSSFDDFRNLSKETQRLIVCNNFDLLNRVDELYRSAHHFPNCDTM</sequence>
<dbReference type="Gene3D" id="3.30.50.10">
    <property type="entry name" value="Erythroid Transcription Factor GATA-1, subunit A"/>
    <property type="match status" value="1"/>
</dbReference>
<dbReference type="Pfam" id="PF00105">
    <property type="entry name" value="zf-C4"/>
    <property type="match status" value="1"/>
</dbReference>
<gene>
    <name evidence="10" type="ORF">PENTCL1PPCAC_13452</name>
</gene>
<feature type="domain" description="Nuclear receptor" evidence="9">
    <location>
        <begin position="1"/>
        <end position="69"/>
    </location>
</feature>
<keyword evidence="6" id="KW-0804">Transcription</keyword>
<dbReference type="GO" id="GO:0008270">
    <property type="term" value="F:zinc ion binding"/>
    <property type="evidence" value="ECO:0007669"/>
    <property type="project" value="UniProtKB-KW"/>
</dbReference>